<dbReference type="SUPFAM" id="SSF47240">
    <property type="entry name" value="Ferritin-like"/>
    <property type="match status" value="1"/>
</dbReference>
<dbReference type="InterPro" id="IPR019052">
    <property type="entry name" value="DUF2383"/>
</dbReference>
<dbReference type="NCBIfam" id="TIGR02284">
    <property type="entry name" value="PA2169 family four-helix-bundle protein"/>
    <property type="match status" value="1"/>
</dbReference>
<dbReference type="InterPro" id="IPR012347">
    <property type="entry name" value="Ferritin-like"/>
</dbReference>
<comment type="caution">
    <text evidence="2">The sequence shown here is derived from an EMBL/GenBank/DDBJ whole genome shotgun (WGS) entry which is preliminary data.</text>
</comment>
<evidence type="ECO:0000313" key="3">
    <source>
        <dbReference type="Proteomes" id="UP000441336"/>
    </source>
</evidence>
<sequence>MQASSHRISNRLLLTLTHRTNLEIMANETIARALTDILNLNRTSVKGYQEAAEEVKSVDLKSKLSQFSQQRAGFVSDLEGYAKQYGIDASETNTVESLATDAAAAVHRGWINIKSAITGQDDSAVLEAAETGEATALKAYETALSAQDIPAGAKSVFQQQHDAILQAKNWLTQNKNK</sequence>
<dbReference type="InterPro" id="IPR016920">
    <property type="entry name" value="UCP029477"/>
</dbReference>
<protein>
    <submittedName>
        <fullName evidence="2">PA2169 family four-helix-bundle protein</fullName>
    </submittedName>
</protein>
<dbReference type="AlphaFoldDB" id="A0A7K1TBM1"/>
<evidence type="ECO:0000313" key="2">
    <source>
        <dbReference type="EMBL" id="MVN75773.1"/>
    </source>
</evidence>
<dbReference type="Pfam" id="PF09537">
    <property type="entry name" value="DUF2383"/>
    <property type="match status" value="1"/>
</dbReference>
<gene>
    <name evidence="2" type="ORF">GO988_05485</name>
</gene>
<reference evidence="2 3" key="1">
    <citation type="submission" date="2019-12" db="EMBL/GenBank/DDBJ databases">
        <title>Hymenobacter sp. HMF4947 Genome sequencing and assembly.</title>
        <authorList>
            <person name="Kang H."/>
            <person name="Cha I."/>
            <person name="Kim H."/>
            <person name="Joh K."/>
        </authorList>
    </citation>
    <scope>NUCLEOTIDE SEQUENCE [LARGE SCALE GENOMIC DNA]</scope>
    <source>
        <strain evidence="2 3">HMF4947</strain>
    </source>
</reference>
<dbReference type="PIRSF" id="PIRSF029477">
    <property type="entry name" value="UCP029477"/>
    <property type="match status" value="1"/>
</dbReference>
<dbReference type="Proteomes" id="UP000441336">
    <property type="component" value="Unassembled WGS sequence"/>
</dbReference>
<keyword evidence="3" id="KW-1185">Reference proteome</keyword>
<accession>A0A7K1TBM1</accession>
<dbReference type="InterPro" id="IPR009078">
    <property type="entry name" value="Ferritin-like_SF"/>
</dbReference>
<evidence type="ECO:0000259" key="1">
    <source>
        <dbReference type="Pfam" id="PF09537"/>
    </source>
</evidence>
<dbReference type="InterPro" id="IPR011971">
    <property type="entry name" value="CHP02284"/>
</dbReference>
<organism evidence="2 3">
    <name type="scientific">Hymenobacter ginkgonis</name>
    <dbReference type="NCBI Taxonomy" id="2682976"/>
    <lineage>
        <taxon>Bacteria</taxon>
        <taxon>Pseudomonadati</taxon>
        <taxon>Bacteroidota</taxon>
        <taxon>Cytophagia</taxon>
        <taxon>Cytophagales</taxon>
        <taxon>Hymenobacteraceae</taxon>
        <taxon>Hymenobacter</taxon>
    </lineage>
</organism>
<dbReference type="EMBL" id="WQKZ01000001">
    <property type="protein sequence ID" value="MVN75773.1"/>
    <property type="molecule type" value="Genomic_DNA"/>
</dbReference>
<name>A0A7K1TBM1_9BACT</name>
<proteinExistence type="predicted"/>
<dbReference type="Gene3D" id="1.20.1260.10">
    <property type="match status" value="1"/>
</dbReference>
<feature type="domain" description="DUF2383" evidence="1">
    <location>
        <begin position="30"/>
        <end position="145"/>
    </location>
</feature>